<feature type="transmembrane region" description="Helical" evidence="1">
    <location>
        <begin position="91"/>
        <end position="108"/>
    </location>
</feature>
<accession>A0ABP0YKU3</accession>
<evidence type="ECO:0000313" key="2">
    <source>
        <dbReference type="EMBL" id="CAK9319688.1"/>
    </source>
</evidence>
<protein>
    <submittedName>
        <fullName evidence="2">Uncharacterized protein</fullName>
    </submittedName>
</protein>
<organism evidence="2 3">
    <name type="scientific">Citrullus colocynthis</name>
    <name type="common">colocynth</name>
    <dbReference type="NCBI Taxonomy" id="252529"/>
    <lineage>
        <taxon>Eukaryota</taxon>
        <taxon>Viridiplantae</taxon>
        <taxon>Streptophyta</taxon>
        <taxon>Embryophyta</taxon>
        <taxon>Tracheophyta</taxon>
        <taxon>Spermatophyta</taxon>
        <taxon>Magnoliopsida</taxon>
        <taxon>eudicotyledons</taxon>
        <taxon>Gunneridae</taxon>
        <taxon>Pentapetalae</taxon>
        <taxon>rosids</taxon>
        <taxon>fabids</taxon>
        <taxon>Cucurbitales</taxon>
        <taxon>Cucurbitaceae</taxon>
        <taxon>Benincaseae</taxon>
        <taxon>Citrullus</taxon>
    </lineage>
</organism>
<dbReference type="EMBL" id="OZ021738">
    <property type="protein sequence ID" value="CAK9319688.1"/>
    <property type="molecule type" value="Genomic_DNA"/>
</dbReference>
<keyword evidence="1" id="KW-0812">Transmembrane</keyword>
<sequence>MMTMVMVVGGIKGKVSGELGSHPFLCVTFLKIFLMFSFACNTKSNACIENLFVAGHDVSLENILQLFPSFVIPYFILLYLFKYICMRMCKFYIYLSLSLILLIFSFFFN</sequence>
<reference evidence="2 3" key="1">
    <citation type="submission" date="2024-03" db="EMBL/GenBank/DDBJ databases">
        <authorList>
            <person name="Gkanogiannis A."/>
            <person name="Becerra Lopez-Lavalle L."/>
        </authorList>
    </citation>
    <scope>NUCLEOTIDE SEQUENCE [LARGE SCALE GENOMIC DNA]</scope>
</reference>
<name>A0ABP0YKU3_9ROSI</name>
<keyword evidence="1" id="KW-0472">Membrane</keyword>
<keyword evidence="1" id="KW-1133">Transmembrane helix</keyword>
<dbReference type="Proteomes" id="UP001642487">
    <property type="component" value="Chromosome 4"/>
</dbReference>
<proteinExistence type="predicted"/>
<evidence type="ECO:0000256" key="1">
    <source>
        <dbReference type="SAM" id="Phobius"/>
    </source>
</evidence>
<keyword evidence="3" id="KW-1185">Reference proteome</keyword>
<gene>
    <name evidence="2" type="ORF">CITCOLO1_LOCUS11703</name>
</gene>
<evidence type="ECO:0000313" key="3">
    <source>
        <dbReference type="Proteomes" id="UP001642487"/>
    </source>
</evidence>
<feature type="transmembrane region" description="Helical" evidence="1">
    <location>
        <begin position="63"/>
        <end position="84"/>
    </location>
</feature>